<evidence type="ECO:0000313" key="2">
    <source>
        <dbReference type="Proteomes" id="UP000001916"/>
    </source>
</evidence>
<organism evidence="1 2">
    <name type="scientific">Allomeiothermus silvanus (strain ATCC 700542 / DSM 9946 / NBRC 106475 / NCIMB 13440 / VI-R2)</name>
    <name type="common">Thermus silvanus</name>
    <dbReference type="NCBI Taxonomy" id="526227"/>
    <lineage>
        <taxon>Bacteria</taxon>
        <taxon>Thermotogati</taxon>
        <taxon>Deinococcota</taxon>
        <taxon>Deinococci</taxon>
        <taxon>Thermales</taxon>
        <taxon>Thermaceae</taxon>
        <taxon>Allomeiothermus</taxon>
    </lineage>
</organism>
<geneLocation type="plasmid" evidence="1 2">
    <name>pMESIL02</name>
</geneLocation>
<protein>
    <submittedName>
        <fullName evidence="1">Uncharacterized protein</fullName>
    </submittedName>
</protein>
<dbReference type="EMBL" id="CP002044">
    <property type="protein sequence ID" value="ADH65332.1"/>
    <property type="molecule type" value="Genomic_DNA"/>
</dbReference>
<dbReference type="HOGENOM" id="CLU_2538630_0_0_0"/>
<keyword evidence="2" id="KW-1185">Reference proteome</keyword>
<dbReference type="Proteomes" id="UP000001916">
    <property type="component" value="Plasmid pMESIL02"/>
</dbReference>
<accession>D7BJH6</accession>
<dbReference type="AlphaFoldDB" id="D7BJH6"/>
<name>D7BJH6_ALLS1</name>
<keyword evidence="1" id="KW-0614">Plasmid</keyword>
<gene>
    <name evidence="1" type="ORF">Mesil_3537</name>
</gene>
<sequence>MRRIDDPFVLRDCLERFSGEPLTPAQARLLLAARGIRARQKIIEEAVWGAPKRKRRAVVRRASLEELPLTPQERASLERWRRG</sequence>
<evidence type="ECO:0000313" key="1">
    <source>
        <dbReference type="EMBL" id="ADH65332.1"/>
    </source>
</evidence>
<dbReference type="KEGG" id="msv:Mesil_3537"/>
<proteinExistence type="predicted"/>
<reference evidence="1 2" key="1">
    <citation type="journal article" date="2010" name="Stand. Genomic Sci.">
        <title>Complete genome sequence of Meiothermus silvanus type strain (VI-R2).</title>
        <authorList>
            <person name="Sikorski J."/>
            <person name="Tindall B.J."/>
            <person name="Lowry S."/>
            <person name="Lucas S."/>
            <person name="Nolan M."/>
            <person name="Copeland A."/>
            <person name="Glavina Del Rio T."/>
            <person name="Tice H."/>
            <person name="Cheng J.F."/>
            <person name="Han C."/>
            <person name="Pitluck S."/>
            <person name="Liolios K."/>
            <person name="Ivanova N."/>
            <person name="Mavromatis K."/>
            <person name="Mikhailova N."/>
            <person name="Pati A."/>
            <person name="Goodwin L."/>
            <person name="Chen A."/>
            <person name="Palaniappan K."/>
            <person name="Land M."/>
            <person name="Hauser L."/>
            <person name="Chang Y.J."/>
            <person name="Jeffries C.D."/>
            <person name="Rohde M."/>
            <person name="Goker M."/>
            <person name="Woyke T."/>
            <person name="Bristow J."/>
            <person name="Eisen J.A."/>
            <person name="Markowitz V."/>
            <person name="Hugenholtz P."/>
            <person name="Kyrpides N.C."/>
            <person name="Klenk H.P."/>
            <person name="Lapidus A."/>
        </authorList>
    </citation>
    <scope>NUCLEOTIDE SEQUENCE [LARGE SCALE GENOMIC DNA]</scope>
    <source>
        <strain evidence="2">ATCC 700542 / DSM 9946 / VI-R2</strain>
        <plasmid evidence="2">Plasmid pMESIL02</plasmid>
    </source>
</reference>
<dbReference type="RefSeq" id="WP_013159809.1">
    <property type="nucleotide sequence ID" value="NC_014214.1"/>
</dbReference>